<dbReference type="Gene3D" id="1.20.59.10">
    <property type="entry name" value="Chorismate mutase"/>
    <property type="match status" value="1"/>
</dbReference>
<dbReference type="GO" id="GO:0046417">
    <property type="term" value="P:chorismate metabolic process"/>
    <property type="evidence" value="ECO:0007669"/>
    <property type="project" value="InterPro"/>
</dbReference>
<dbReference type="AlphaFoldDB" id="E9DA43"/>
<dbReference type="SUPFAM" id="SSF48600">
    <property type="entry name" value="Chorismate mutase II"/>
    <property type="match status" value="1"/>
</dbReference>
<reference evidence="3" key="2">
    <citation type="submission" date="2010-03" db="EMBL/GenBank/DDBJ databases">
        <title>The genome sequence of Coccidioides posadasii strain Silveira.</title>
        <authorList>
            <consortium name="The Broad Institute Genome Sequencing Center for Infectious Disease"/>
            <person name="Neafsey D."/>
            <person name="Orbach M."/>
            <person name="Henn M.R."/>
            <person name="Cole G.T."/>
            <person name="Galgiani J."/>
            <person name="Gardner M.J."/>
            <person name="Kirkland T.N."/>
            <person name="Taylor J.W."/>
            <person name="Young S.K."/>
            <person name="Zeng Q."/>
            <person name="Koehrsen M."/>
            <person name="Alvarado L."/>
            <person name="Berlin A."/>
            <person name="Borenstein D."/>
            <person name="Chapman S.B."/>
            <person name="Chen Z."/>
            <person name="Engels R."/>
            <person name="Freedman E."/>
            <person name="Gellesch M."/>
            <person name="Goldberg J."/>
            <person name="Griggs A."/>
            <person name="Gujja S."/>
            <person name="Heilman E."/>
            <person name="Heiman D."/>
            <person name="Howarth C."/>
            <person name="Jen D."/>
            <person name="Larson L."/>
            <person name="Mehta T."/>
            <person name="Neiman D."/>
            <person name="Park D."/>
            <person name="Pearson M."/>
            <person name="Richards J."/>
            <person name="Roberts A."/>
            <person name="Saif S."/>
            <person name="Shea T."/>
            <person name="Shenoy N."/>
            <person name="Sisk P."/>
            <person name="Stolte C."/>
            <person name="Sykes S."/>
            <person name="Walk T."/>
            <person name="White J."/>
            <person name="Yandava C."/>
            <person name="Haas B."/>
            <person name="Nusbaum C."/>
            <person name="Birren B."/>
        </authorList>
    </citation>
    <scope>NUCLEOTIDE SEQUENCE [LARGE SCALE GENOMIC DNA]</scope>
    <source>
        <strain evidence="3">RMSCC 757 / Silveira</strain>
    </source>
</reference>
<dbReference type="GO" id="GO:0004106">
    <property type="term" value="F:chorismate mutase activity"/>
    <property type="evidence" value="ECO:0007669"/>
    <property type="project" value="InterPro"/>
</dbReference>
<keyword evidence="1" id="KW-0413">Isomerase</keyword>
<dbReference type="InterPro" id="IPR002701">
    <property type="entry name" value="CM_II_prokaryot"/>
</dbReference>
<dbReference type="VEuPathDB" id="FungiDB:D8B26_001262"/>
<proteinExistence type="predicted"/>
<dbReference type="Pfam" id="PF01817">
    <property type="entry name" value="CM_2"/>
    <property type="match status" value="1"/>
</dbReference>
<evidence type="ECO:0000256" key="1">
    <source>
        <dbReference type="ARBA" id="ARBA00023235"/>
    </source>
</evidence>
<name>E9DA43_COCPS</name>
<evidence type="ECO:0000313" key="3">
    <source>
        <dbReference type="Proteomes" id="UP000002497"/>
    </source>
</evidence>
<organism evidence="3">
    <name type="scientific">Coccidioides posadasii (strain RMSCC 757 / Silveira)</name>
    <name type="common">Valley fever fungus</name>
    <dbReference type="NCBI Taxonomy" id="443226"/>
    <lineage>
        <taxon>Eukaryota</taxon>
        <taxon>Fungi</taxon>
        <taxon>Dikarya</taxon>
        <taxon>Ascomycota</taxon>
        <taxon>Pezizomycotina</taxon>
        <taxon>Eurotiomycetes</taxon>
        <taxon>Eurotiomycetidae</taxon>
        <taxon>Onygenales</taxon>
        <taxon>Onygenaceae</taxon>
        <taxon>Coccidioides</taxon>
    </lineage>
</organism>
<dbReference type="PROSITE" id="PS51168">
    <property type="entry name" value="CHORISMATE_MUT_2"/>
    <property type="match status" value="1"/>
</dbReference>
<dbReference type="SMART" id="SM00830">
    <property type="entry name" value="CM_2"/>
    <property type="match status" value="1"/>
</dbReference>
<dbReference type="InterPro" id="IPR036263">
    <property type="entry name" value="Chorismate_II_sf"/>
</dbReference>
<dbReference type="InterPro" id="IPR036979">
    <property type="entry name" value="CM_dom_sf"/>
</dbReference>
<gene>
    <name evidence="2" type="ORF">CPSG_06733</name>
</gene>
<dbReference type="PANTHER" id="PTHR38041:SF1">
    <property type="entry name" value="CHORISMATE MUTASE"/>
    <property type="match status" value="1"/>
</dbReference>
<dbReference type="OrthoDB" id="2843337at2759"/>
<dbReference type="Proteomes" id="UP000002497">
    <property type="component" value="Unassembled WGS sequence"/>
</dbReference>
<dbReference type="EMBL" id="GL636496">
    <property type="protein sequence ID" value="EFW16774.1"/>
    <property type="molecule type" value="Genomic_DNA"/>
</dbReference>
<evidence type="ECO:0000313" key="2">
    <source>
        <dbReference type="EMBL" id="EFW16774.1"/>
    </source>
</evidence>
<dbReference type="InterPro" id="IPR051331">
    <property type="entry name" value="Chorismate_mutase-related"/>
</dbReference>
<sequence>MILGLFIYLPLALLGCVAASPNGWDRVQACYAEELPPLRANPMAREIPWGTPSVHFSSLNGTLSTCCESLDGVREALDEIDKQFLELLNRRMAYVQEATRFKRTRESVNVPARNKQIVERAKREAVRLGMPVSVAKAVYETVLKAGIRFEECIFDEYEESCKSL</sequence>
<keyword evidence="3" id="KW-1185">Reference proteome</keyword>
<dbReference type="GO" id="GO:0009697">
    <property type="term" value="P:salicylic acid biosynthetic process"/>
    <property type="evidence" value="ECO:0007669"/>
    <property type="project" value="TreeGrafter"/>
</dbReference>
<accession>E9DA43</accession>
<protein>
    <submittedName>
        <fullName evidence="2">Uncharacterized protein</fullName>
    </submittedName>
</protein>
<dbReference type="OMA" id="SVPFEEC"/>
<reference evidence="3" key="1">
    <citation type="journal article" date="2010" name="Genome Res.">
        <title>Population genomic sequencing of Coccidioides fungi reveals recent hybridization and transposon control.</title>
        <authorList>
            <person name="Neafsey D.E."/>
            <person name="Barker B.M."/>
            <person name="Sharpton T.J."/>
            <person name="Stajich J.E."/>
            <person name="Park D.J."/>
            <person name="Whiston E."/>
            <person name="Hung C.-Y."/>
            <person name="McMahan C."/>
            <person name="White J."/>
            <person name="Sykes S."/>
            <person name="Heiman D."/>
            <person name="Young S."/>
            <person name="Zeng Q."/>
            <person name="Abouelleil A."/>
            <person name="Aftuck L."/>
            <person name="Bessette D."/>
            <person name="Brown A."/>
            <person name="FitzGerald M."/>
            <person name="Lui A."/>
            <person name="Macdonald J.P."/>
            <person name="Priest M."/>
            <person name="Orbach M.J."/>
            <person name="Galgiani J.N."/>
            <person name="Kirkland T.N."/>
            <person name="Cole G.T."/>
            <person name="Birren B.W."/>
            <person name="Henn M.R."/>
            <person name="Taylor J.W."/>
            <person name="Rounsley S.D."/>
        </authorList>
    </citation>
    <scope>NUCLEOTIDE SEQUENCE [LARGE SCALE GENOMIC DNA]</scope>
    <source>
        <strain evidence="3">RMSCC 757 / Silveira</strain>
    </source>
</reference>
<dbReference type="VEuPathDB" id="FungiDB:CPSG_06733"/>
<dbReference type="PANTHER" id="PTHR38041">
    <property type="entry name" value="CHORISMATE MUTASE"/>
    <property type="match status" value="1"/>
</dbReference>
<dbReference type="HOGENOM" id="CLU_128848_0_0_1"/>